<dbReference type="InterPro" id="IPR011009">
    <property type="entry name" value="Kinase-like_dom_sf"/>
</dbReference>
<comment type="caution">
    <text evidence="9">The sequence shown here is derived from an EMBL/GenBank/DDBJ whole genome shotgun (WGS) entry which is preliminary data.</text>
</comment>
<dbReference type="GO" id="GO:0004674">
    <property type="term" value="F:protein serine/threonine kinase activity"/>
    <property type="evidence" value="ECO:0007669"/>
    <property type="project" value="UniProtKB-EC"/>
</dbReference>
<evidence type="ECO:0000256" key="6">
    <source>
        <dbReference type="PROSITE-ProRule" id="PRU10141"/>
    </source>
</evidence>
<dbReference type="InterPro" id="IPR000719">
    <property type="entry name" value="Prot_kinase_dom"/>
</dbReference>
<evidence type="ECO:0000313" key="10">
    <source>
        <dbReference type="Proteomes" id="UP000287352"/>
    </source>
</evidence>
<evidence type="ECO:0000256" key="3">
    <source>
        <dbReference type="ARBA" id="ARBA00022741"/>
    </source>
</evidence>
<dbReference type="EMBL" id="BIFR01000001">
    <property type="protein sequence ID" value="GCE11498.1"/>
    <property type="molecule type" value="Genomic_DNA"/>
</dbReference>
<evidence type="ECO:0000259" key="8">
    <source>
        <dbReference type="PROSITE" id="PS50011"/>
    </source>
</evidence>
<accession>A0A401ZXB6</accession>
<dbReference type="SUPFAM" id="SSF56112">
    <property type="entry name" value="Protein kinase-like (PK-like)"/>
    <property type="match status" value="1"/>
</dbReference>
<dbReference type="Gene3D" id="2.120.10.70">
    <property type="entry name" value="Fucose-specific lectin"/>
    <property type="match status" value="2"/>
</dbReference>
<keyword evidence="2" id="KW-0808">Transferase</keyword>
<keyword evidence="5 6" id="KW-0067">ATP-binding</keyword>
<dbReference type="GO" id="GO:0005524">
    <property type="term" value="F:ATP binding"/>
    <property type="evidence" value="ECO:0007669"/>
    <property type="project" value="UniProtKB-UniRule"/>
</dbReference>
<evidence type="ECO:0000256" key="2">
    <source>
        <dbReference type="ARBA" id="ARBA00022679"/>
    </source>
</evidence>
<dbReference type="Gene3D" id="1.10.510.10">
    <property type="entry name" value="Transferase(Phosphotransferase) domain 1"/>
    <property type="match status" value="1"/>
</dbReference>
<reference evidence="10" key="1">
    <citation type="submission" date="2018-12" db="EMBL/GenBank/DDBJ databases">
        <title>Tengunoibacter tsumagoiensis gen. nov., sp. nov., Dictyobacter kobayashii sp. nov., D. alpinus sp. nov., and D. joshuensis sp. nov. and description of Dictyobacteraceae fam. nov. within the order Ktedonobacterales isolated from Tengu-no-mugimeshi.</title>
        <authorList>
            <person name="Wang C.M."/>
            <person name="Zheng Y."/>
            <person name="Sakai Y."/>
            <person name="Toyoda A."/>
            <person name="Minakuchi Y."/>
            <person name="Abe K."/>
            <person name="Yokota A."/>
            <person name="Yabe S."/>
        </authorList>
    </citation>
    <scope>NUCLEOTIDE SEQUENCE [LARGE SCALE GENOMIC DNA]</scope>
    <source>
        <strain evidence="10">Uno3</strain>
    </source>
</reference>
<dbReference type="CDD" id="cd14014">
    <property type="entry name" value="STKc_PknB_like"/>
    <property type="match status" value="1"/>
</dbReference>
<dbReference type="PANTHER" id="PTHR43289">
    <property type="entry name" value="MITOGEN-ACTIVATED PROTEIN KINASE KINASE KINASE 20-RELATED"/>
    <property type="match status" value="1"/>
</dbReference>
<feature type="region of interest" description="Disordered" evidence="7">
    <location>
        <begin position="401"/>
        <end position="436"/>
    </location>
</feature>
<organism evidence="9 10">
    <name type="scientific">Tengunoibacter tsumagoiensis</name>
    <dbReference type="NCBI Taxonomy" id="2014871"/>
    <lineage>
        <taxon>Bacteria</taxon>
        <taxon>Bacillati</taxon>
        <taxon>Chloroflexota</taxon>
        <taxon>Ktedonobacteria</taxon>
        <taxon>Ktedonobacterales</taxon>
        <taxon>Dictyobacteraceae</taxon>
        <taxon>Tengunoibacter</taxon>
    </lineage>
</organism>
<dbReference type="OrthoDB" id="137105at2"/>
<feature type="compositionally biased region" description="Polar residues" evidence="7">
    <location>
        <begin position="401"/>
        <end position="410"/>
    </location>
</feature>
<dbReference type="SMART" id="SM00220">
    <property type="entry name" value="S_TKc"/>
    <property type="match status" value="1"/>
</dbReference>
<dbReference type="RefSeq" id="WP_126579209.1">
    <property type="nucleotide sequence ID" value="NZ_BIFR01000001.1"/>
</dbReference>
<dbReference type="AlphaFoldDB" id="A0A401ZXB6"/>
<evidence type="ECO:0000256" key="4">
    <source>
        <dbReference type="ARBA" id="ARBA00022777"/>
    </source>
</evidence>
<keyword evidence="10" id="KW-1185">Reference proteome</keyword>
<dbReference type="PROSITE" id="PS00108">
    <property type="entry name" value="PROTEIN_KINASE_ST"/>
    <property type="match status" value="1"/>
</dbReference>
<evidence type="ECO:0000256" key="5">
    <source>
        <dbReference type="ARBA" id="ARBA00022840"/>
    </source>
</evidence>
<feature type="domain" description="Protein kinase" evidence="8">
    <location>
        <begin position="12"/>
        <end position="266"/>
    </location>
</feature>
<dbReference type="InterPro" id="IPR058502">
    <property type="entry name" value="PLL-like_beta-prop"/>
</dbReference>
<feature type="binding site" evidence="6">
    <location>
        <position position="41"/>
    </location>
    <ligand>
        <name>ATP</name>
        <dbReference type="ChEBI" id="CHEBI:30616"/>
    </ligand>
</feature>
<dbReference type="EC" id="2.7.11.1" evidence="1"/>
<sequence length="714" mass="76853">MVDWIGQKLGNYQLTQLIGQGGFADVYLGEHIYLQTPAAIKILHMHLANETLEKFLQEARIIARLSHPNIIPVLEFGIEGTTPYLVMAYAPHGTLRQRHPLGTQIPLPTLLPYVNQMASALQYAHEKLIIHRDVKPGNMLIGQNNMLLLSDFGIATTTSSATAQHETAQMIGTTIYMSPEQFSGKASAASDQYALGIIIYEWLSGVPPFNGSTMEIAVQHMQTPPPSLREKIPSLSPLVESVIMRALAKEPQARYPRIQNFAEALELAAAQPVSRSSFQTPSRQLFLPATSNMPSQPRSNSGLLSGEYASATIAGSPFPGPQPVTTNPRITGAPQFQAPIRPAITRNLQSPPPPSFISPPPLQTGGARLSRRQMVIGLGAAAIAVSLVAAASAEAIWNGVTQSSSQANTDPSPTSVRPTATTAPTPTATSTPDATATAQAATIQTIINATNSRPTLISRSPGFIDTLIRGADNTLWHRSYDGSWHPWETLGESLTYDPVGTSSSAGVFDLFVRSASSSLQHKLIDGTPRNWDDLSGVITSDPAAVAQSPGLLDAFARGLDNQLWQRSFDGATWHDWAPLGGQLASGPTVTSWAPGRMDVFVRAMDNTLGHTWFDGNWHPWESLGGSFVGTPSATSRGPNLLDVFVLSPSNTLQHLSFNGSAWLPWEDLGGTFATVSPSAVAWSTNQIEVSLRRTDNVLGHVWFDGAWHPWTAIS</sequence>
<dbReference type="Gene3D" id="3.30.200.20">
    <property type="entry name" value="Phosphorylase Kinase, domain 1"/>
    <property type="match status" value="1"/>
</dbReference>
<evidence type="ECO:0000313" key="9">
    <source>
        <dbReference type="EMBL" id="GCE11498.1"/>
    </source>
</evidence>
<feature type="compositionally biased region" description="Low complexity" evidence="7">
    <location>
        <begin position="411"/>
        <end position="436"/>
    </location>
</feature>
<dbReference type="Pfam" id="PF26607">
    <property type="entry name" value="DUF8189"/>
    <property type="match status" value="1"/>
</dbReference>
<dbReference type="SUPFAM" id="SSF89372">
    <property type="entry name" value="Fucose-specific lectin"/>
    <property type="match status" value="2"/>
</dbReference>
<name>A0A401ZXB6_9CHLR</name>
<dbReference type="InterPro" id="IPR017441">
    <property type="entry name" value="Protein_kinase_ATP_BS"/>
</dbReference>
<keyword evidence="3 6" id="KW-0547">Nucleotide-binding</keyword>
<dbReference type="Proteomes" id="UP000287352">
    <property type="component" value="Unassembled WGS sequence"/>
</dbReference>
<keyword evidence="4" id="KW-0418">Kinase</keyword>
<dbReference type="PANTHER" id="PTHR43289:SF6">
    <property type="entry name" value="SERINE_THREONINE-PROTEIN KINASE NEKL-3"/>
    <property type="match status" value="1"/>
</dbReference>
<dbReference type="PROSITE" id="PS00107">
    <property type="entry name" value="PROTEIN_KINASE_ATP"/>
    <property type="match status" value="1"/>
</dbReference>
<protein>
    <recommendedName>
        <fullName evidence="1">non-specific serine/threonine protein kinase</fullName>
        <ecNumber evidence="1">2.7.11.1</ecNumber>
    </recommendedName>
</protein>
<gene>
    <name evidence="9" type="ORF">KTT_13570</name>
</gene>
<dbReference type="CDD" id="cd22954">
    <property type="entry name" value="PLL_lectin"/>
    <property type="match status" value="1"/>
</dbReference>
<dbReference type="PROSITE" id="PS50011">
    <property type="entry name" value="PROTEIN_KINASE_DOM"/>
    <property type="match status" value="1"/>
</dbReference>
<dbReference type="Pfam" id="PF00069">
    <property type="entry name" value="Pkinase"/>
    <property type="match status" value="1"/>
</dbReference>
<proteinExistence type="predicted"/>
<dbReference type="InterPro" id="IPR008271">
    <property type="entry name" value="Ser/Thr_kinase_AS"/>
</dbReference>
<evidence type="ECO:0000256" key="7">
    <source>
        <dbReference type="SAM" id="MobiDB-lite"/>
    </source>
</evidence>
<evidence type="ECO:0000256" key="1">
    <source>
        <dbReference type="ARBA" id="ARBA00012513"/>
    </source>
</evidence>